<evidence type="ECO:0000313" key="9">
    <source>
        <dbReference type="Proteomes" id="UP000789342"/>
    </source>
</evidence>
<feature type="transmembrane region" description="Helical" evidence="7">
    <location>
        <begin position="133"/>
        <end position="157"/>
    </location>
</feature>
<dbReference type="OrthoDB" id="4364at2759"/>
<dbReference type="PANTHER" id="PTHR31632">
    <property type="entry name" value="IRON TRANSPORTER FTH1"/>
    <property type="match status" value="1"/>
</dbReference>
<dbReference type="AlphaFoldDB" id="A0A9N9J4J0"/>
<dbReference type="Proteomes" id="UP000789342">
    <property type="component" value="Unassembled WGS sequence"/>
</dbReference>
<gene>
    <name evidence="8" type="ORF">AMORRO_LOCUS16235</name>
</gene>
<evidence type="ECO:0000256" key="5">
    <source>
        <dbReference type="ARBA" id="ARBA00022989"/>
    </source>
</evidence>
<keyword evidence="3" id="KW-0408">Iron</keyword>
<dbReference type="GO" id="GO:0033573">
    <property type="term" value="C:high-affinity iron permease complex"/>
    <property type="evidence" value="ECO:0007669"/>
    <property type="project" value="InterPro"/>
</dbReference>
<evidence type="ECO:0000256" key="6">
    <source>
        <dbReference type="ARBA" id="ARBA00023136"/>
    </source>
</evidence>
<dbReference type="Pfam" id="PF03239">
    <property type="entry name" value="FTR1"/>
    <property type="match status" value="1"/>
</dbReference>
<comment type="similarity">
    <text evidence="2">Belongs to the oxidase-dependent Fe transporter (OFeT) (TC 9.A.10.1) family.</text>
</comment>
<organism evidence="8 9">
    <name type="scientific">Acaulospora morrowiae</name>
    <dbReference type="NCBI Taxonomy" id="94023"/>
    <lineage>
        <taxon>Eukaryota</taxon>
        <taxon>Fungi</taxon>
        <taxon>Fungi incertae sedis</taxon>
        <taxon>Mucoromycota</taxon>
        <taxon>Glomeromycotina</taxon>
        <taxon>Glomeromycetes</taxon>
        <taxon>Diversisporales</taxon>
        <taxon>Acaulosporaceae</taxon>
        <taxon>Acaulospora</taxon>
    </lineage>
</organism>
<protein>
    <submittedName>
        <fullName evidence="8">13855_t:CDS:1</fullName>
    </submittedName>
</protein>
<dbReference type="GO" id="GO:0015093">
    <property type="term" value="F:ferrous iron transmembrane transporter activity"/>
    <property type="evidence" value="ECO:0007669"/>
    <property type="project" value="TreeGrafter"/>
</dbReference>
<comment type="subcellular location">
    <subcellularLocation>
        <location evidence="1">Membrane</location>
        <topology evidence="1">Multi-pass membrane protein</topology>
    </subcellularLocation>
</comment>
<keyword evidence="3" id="KW-0813">Transport</keyword>
<sequence length="254" mass="28617">IGAVFITIFYTLARNLWEESEPIWEGTLSLIASVVITVMSVGMLRVAHWRKKWEDKLRGATESYLGKSESGGRWSLVLLPFTVVCREGLESVIFMAGIGFEKSPTGLPIPIVLGIASGFIIGWIIYHGSHKVSLNIFIITTTTLLLFIAAGLFVTAIGEFQEVSKNPGIQLWSLNCCDPESDNFWRIMHSLFGWNNKSTVGTFCGYFSYWIVVIVIILIVLRRARNKDFKETNEGTSDDLEKKVDHLIEEYETK</sequence>
<feature type="non-terminal residue" evidence="8">
    <location>
        <position position="254"/>
    </location>
</feature>
<keyword evidence="9" id="KW-1185">Reference proteome</keyword>
<keyword evidence="5 7" id="KW-1133">Transmembrane helix</keyword>
<feature type="transmembrane region" description="Helical" evidence="7">
    <location>
        <begin position="106"/>
        <end position="126"/>
    </location>
</feature>
<feature type="non-terminal residue" evidence="8">
    <location>
        <position position="1"/>
    </location>
</feature>
<keyword evidence="3" id="KW-0406">Ion transport</keyword>
<feature type="transmembrane region" description="Helical" evidence="7">
    <location>
        <begin position="200"/>
        <end position="221"/>
    </location>
</feature>
<evidence type="ECO:0000256" key="4">
    <source>
        <dbReference type="ARBA" id="ARBA00022692"/>
    </source>
</evidence>
<evidence type="ECO:0000256" key="7">
    <source>
        <dbReference type="SAM" id="Phobius"/>
    </source>
</evidence>
<proteinExistence type="inferred from homology"/>
<dbReference type="EMBL" id="CAJVPV010043334">
    <property type="protein sequence ID" value="CAG8765501.1"/>
    <property type="molecule type" value="Genomic_DNA"/>
</dbReference>
<evidence type="ECO:0000313" key="8">
    <source>
        <dbReference type="EMBL" id="CAG8765501.1"/>
    </source>
</evidence>
<dbReference type="InterPro" id="IPR004923">
    <property type="entry name" value="FTR1/Fip1/EfeU"/>
</dbReference>
<keyword evidence="3" id="KW-0410">Iron transport</keyword>
<evidence type="ECO:0000256" key="1">
    <source>
        <dbReference type="ARBA" id="ARBA00004141"/>
    </source>
</evidence>
<evidence type="ECO:0000256" key="2">
    <source>
        <dbReference type="ARBA" id="ARBA00008333"/>
    </source>
</evidence>
<keyword evidence="4 7" id="KW-0812">Transmembrane</keyword>
<feature type="transmembrane region" description="Helical" evidence="7">
    <location>
        <begin position="76"/>
        <end position="100"/>
    </location>
</feature>
<comment type="caution">
    <text evidence="8">The sequence shown here is derived from an EMBL/GenBank/DDBJ whole genome shotgun (WGS) entry which is preliminary data.</text>
</comment>
<keyword evidence="6 7" id="KW-0472">Membrane</keyword>
<feature type="transmembrane region" description="Helical" evidence="7">
    <location>
        <begin position="26"/>
        <end position="47"/>
    </location>
</feature>
<accession>A0A9N9J4J0</accession>
<evidence type="ECO:0000256" key="3">
    <source>
        <dbReference type="ARBA" id="ARBA00022496"/>
    </source>
</evidence>
<name>A0A9N9J4J0_9GLOM</name>
<reference evidence="8" key="1">
    <citation type="submission" date="2021-06" db="EMBL/GenBank/DDBJ databases">
        <authorList>
            <person name="Kallberg Y."/>
            <person name="Tangrot J."/>
            <person name="Rosling A."/>
        </authorList>
    </citation>
    <scope>NUCLEOTIDE SEQUENCE</scope>
    <source>
        <strain evidence="8">CL551</strain>
    </source>
</reference>
<dbReference type="PANTHER" id="PTHR31632:SF2">
    <property type="entry name" value="PLASMA MEMBRANE IRON PERMEASE"/>
    <property type="match status" value="1"/>
</dbReference>